<dbReference type="Pfam" id="PF02086">
    <property type="entry name" value="MethyltransfD12"/>
    <property type="match status" value="1"/>
</dbReference>
<dbReference type="PRINTS" id="PR00505">
    <property type="entry name" value="D12N6MTFRASE"/>
</dbReference>
<dbReference type="EMBL" id="MN740311">
    <property type="protein sequence ID" value="QHT99592.1"/>
    <property type="molecule type" value="Genomic_DNA"/>
</dbReference>
<dbReference type="GO" id="GO:0009007">
    <property type="term" value="F:site-specific DNA-methyltransferase (adenine-specific) activity"/>
    <property type="evidence" value="ECO:0007669"/>
    <property type="project" value="UniProtKB-EC"/>
</dbReference>
<dbReference type="InterPro" id="IPR012327">
    <property type="entry name" value="MeTrfase_D12"/>
</dbReference>
<accession>A0A6C0J2N8</accession>
<dbReference type="PIRSF" id="PIRSF000398">
    <property type="entry name" value="M_m6A_EcoRV"/>
    <property type="match status" value="1"/>
</dbReference>
<keyword evidence="1" id="KW-0489">Methyltransferase</keyword>
<proteinExistence type="predicted"/>
<dbReference type="GO" id="GO:0009307">
    <property type="term" value="P:DNA restriction-modification system"/>
    <property type="evidence" value="ECO:0007669"/>
    <property type="project" value="InterPro"/>
</dbReference>
<keyword evidence="2" id="KW-0808">Transferase</keyword>
<reference evidence="4" key="1">
    <citation type="journal article" date="2020" name="Nature">
        <title>Giant virus diversity and host interactions through global metagenomics.</title>
        <authorList>
            <person name="Schulz F."/>
            <person name="Roux S."/>
            <person name="Paez-Espino D."/>
            <person name="Jungbluth S."/>
            <person name="Walsh D.A."/>
            <person name="Denef V.J."/>
            <person name="McMahon K.D."/>
            <person name="Konstantinidis K.T."/>
            <person name="Eloe-Fadrosh E.A."/>
            <person name="Kyrpides N.C."/>
            <person name="Woyke T."/>
        </authorList>
    </citation>
    <scope>NUCLEOTIDE SEQUENCE</scope>
    <source>
        <strain evidence="4">GVMAG-M-3300025727-45</strain>
    </source>
</reference>
<evidence type="ECO:0000313" key="4">
    <source>
        <dbReference type="EMBL" id="QHT99592.1"/>
    </source>
</evidence>
<keyword evidence="3" id="KW-0949">S-adenosyl-L-methionine</keyword>
<evidence type="ECO:0000256" key="2">
    <source>
        <dbReference type="ARBA" id="ARBA00022679"/>
    </source>
</evidence>
<sequence>MDQLIDGIEGIQIVEKFLNKSPLRYPGGKTRACKKLENILINNFNTNDFDNLVSPFFGGGSFEFHIQNNYGLNIIANDKFVPLYNFWNTCKNENKKLCDELNKNLLNITKEKFINLRKEIMENENSYEQSVMYFIINRCSFNGSTLSGGFSLESSKKRFTKSSIDKINKLNLSKFNIYNFDFEDFVKNNQSKKNLLFLDPPYYLEKSSKLYGNNGDMHETFDHNKLFDCLKIKKNWFMTYNNCEYIKNLYKNFKIIETNWSYGMNKSKQSSEIIIINQ</sequence>
<dbReference type="InterPro" id="IPR012263">
    <property type="entry name" value="M_m6A_EcoRV"/>
</dbReference>
<dbReference type="Gene3D" id="3.40.50.150">
    <property type="entry name" value="Vaccinia Virus protein VP39"/>
    <property type="match status" value="2"/>
</dbReference>
<dbReference type="GO" id="GO:1904047">
    <property type="term" value="F:S-adenosyl-L-methionine binding"/>
    <property type="evidence" value="ECO:0007669"/>
    <property type="project" value="TreeGrafter"/>
</dbReference>
<dbReference type="PANTHER" id="PTHR30481:SF2">
    <property type="entry name" value="SITE-SPECIFIC DNA-METHYLTRANSFERASE (ADENINE-SPECIFIC)"/>
    <property type="match status" value="1"/>
</dbReference>
<organism evidence="4">
    <name type="scientific">viral metagenome</name>
    <dbReference type="NCBI Taxonomy" id="1070528"/>
    <lineage>
        <taxon>unclassified sequences</taxon>
        <taxon>metagenomes</taxon>
        <taxon>organismal metagenomes</taxon>
    </lineage>
</organism>
<dbReference type="InterPro" id="IPR029063">
    <property type="entry name" value="SAM-dependent_MTases_sf"/>
</dbReference>
<dbReference type="GO" id="GO:0006298">
    <property type="term" value="P:mismatch repair"/>
    <property type="evidence" value="ECO:0007669"/>
    <property type="project" value="TreeGrafter"/>
</dbReference>
<name>A0A6C0J2N8_9ZZZZ</name>
<dbReference type="GO" id="GO:0043565">
    <property type="term" value="F:sequence-specific DNA binding"/>
    <property type="evidence" value="ECO:0007669"/>
    <property type="project" value="TreeGrafter"/>
</dbReference>
<dbReference type="GO" id="GO:0032259">
    <property type="term" value="P:methylation"/>
    <property type="evidence" value="ECO:0007669"/>
    <property type="project" value="UniProtKB-KW"/>
</dbReference>
<evidence type="ECO:0000256" key="3">
    <source>
        <dbReference type="ARBA" id="ARBA00022691"/>
    </source>
</evidence>
<evidence type="ECO:0000256" key="1">
    <source>
        <dbReference type="ARBA" id="ARBA00022603"/>
    </source>
</evidence>
<dbReference type="SUPFAM" id="SSF53335">
    <property type="entry name" value="S-adenosyl-L-methionine-dependent methyltransferases"/>
    <property type="match status" value="1"/>
</dbReference>
<protein>
    <submittedName>
        <fullName evidence="4">Uncharacterized protein</fullName>
    </submittedName>
</protein>
<dbReference type="PANTHER" id="PTHR30481">
    <property type="entry name" value="DNA ADENINE METHYLASE"/>
    <property type="match status" value="1"/>
</dbReference>
<dbReference type="AlphaFoldDB" id="A0A6C0J2N8"/>